<dbReference type="HOGENOM" id="CLU_2962358_0_0_1"/>
<evidence type="ECO:0000313" key="1">
    <source>
        <dbReference type="EMBL" id="KIM32465.1"/>
    </source>
</evidence>
<gene>
    <name evidence="1" type="ORF">M408DRAFT_327023</name>
</gene>
<accession>A0A0C3B6K6</accession>
<dbReference type="Proteomes" id="UP000054097">
    <property type="component" value="Unassembled WGS sequence"/>
</dbReference>
<name>A0A0C3B6K6_SERVB</name>
<dbReference type="AlphaFoldDB" id="A0A0C3B6K6"/>
<proteinExistence type="predicted"/>
<keyword evidence="2" id="KW-1185">Reference proteome</keyword>
<reference evidence="1 2" key="1">
    <citation type="submission" date="2014-04" db="EMBL/GenBank/DDBJ databases">
        <authorList>
            <consortium name="DOE Joint Genome Institute"/>
            <person name="Kuo A."/>
            <person name="Zuccaro A."/>
            <person name="Kohler A."/>
            <person name="Nagy L.G."/>
            <person name="Floudas D."/>
            <person name="Copeland A."/>
            <person name="Barry K.W."/>
            <person name="Cichocki N."/>
            <person name="Veneault-Fourrey C."/>
            <person name="LaButti K."/>
            <person name="Lindquist E.A."/>
            <person name="Lipzen A."/>
            <person name="Lundell T."/>
            <person name="Morin E."/>
            <person name="Murat C."/>
            <person name="Sun H."/>
            <person name="Tunlid A."/>
            <person name="Henrissat B."/>
            <person name="Grigoriev I.V."/>
            <person name="Hibbett D.S."/>
            <person name="Martin F."/>
            <person name="Nordberg H.P."/>
            <person name="Cantor M.N."/>
            <person name="Hua S.X."/>
        </authorList>
    </citation>
    <scope>NUCLEOTIDE SEQUENCE [LARGE SCALE GENOMIC DNA]</scope>
    <source>
        <strain evidence="1 2">MAFF 305830</strain>
    </source>
</reference>
<sequence length="59" mass="6584">MWNRKLVSIVVDNAGPIFWHGLSQHRGTTDGVIDSMKSFATQDGLDVHANPVMVECESW</sequence>
<reference evidence="2" key="2">
    <citation type="submission" date="2015-01" db="EMBL/GenBank/DDBJ databases">
        <title>Evolutionary Origins and Diversification of the Mycorrhizal Mutualists.</title>
        <authorList>
            <consortium name="DOE Joint Genome Institute"/>
            <consortium name="Mycorrhizal Genomics Consortium"/>
            <person name="Kohler A."/>
            <person name="Kuo A."/>
            <person name="Nagy L.G."/>
            <person name="Floudas D."/>
            <person name="Copeland A."/>
            <person name="Barry K.W."/>
            <person name="Cichocki N."/>
            <person name="Veneault-Fourrey C."/>
            <person name="LaButti K."/>
            <person name="Lindquist E.A."/>
            <person name="Lipzen A."/>
            <person name="Lundell T."/>
            <person name="Morin E."/>
            <person name="Murat C."/>
            <person name="Riley R."/>
            <person name="Ohm R."/>
            <person name="Sun H."/>
            <person name="Tunlid A."/>
            <person name="Henrissat B."/>
            <person name="Grigoriev I.V."/>
            <person name="Hibbett D.S."/>
            <person name="Martin F."/>
        </authorList>
    </citation>
    <scope>NUCLEOTIDE SEQUENCE [LARGE SCALE GENOMIC DNA]</scope>
    <source>
        <strain evidence="2">MAFF 305830</strain>
    </source>
</reference>
<evidence type="ECO:0000313" key="2">
    <source>
        <dbReference type="Proteomes" id="UP000054097"/>
    </source>
</evidence>
<protein>
    <submittedName>
        <fullName evidence="1">Uncharacterized protein</fullName>
    </submittedName>
</protein>
<organism evidence="1 2">
    <name type="scientific">Serendipita vermifera MAFF 305830</name>
    <dbReference type="NCBI Taxonomy" id="933852"/>
    <lineage>
        <taxon>Eukaryota</taxon>
        <taxon>Fungi</taxon>
        <taxon>Dikarya</taxon>
        <taxon>Basidiomycota</taxon>
        <taxon>Agaricomycotina</taxon>
        <taxon>Agaricomycetes</taxon>
        <taxon>Sebacinales</taxon>
        <taxon>Serendipitaceae</taxon>
        <taxon>Serendipita</taxon>
    </lineage>
</organism>
<dbReference type="EMBL" id="KN824280">
    <property type="protein sequence ID" value="KIM32465.1"/>
    <property type="molecule type" value="Genomic_DNA"/>
</dbReference>